<keyword evidence="7" id="KW-0677">Repeat</keyword>
<keyword evidence="6 14" id="KW-0479">Metal-binding</keyword>
<evidence type="ECO:0000256" key="9">
    <source>
        <dbReference type="ARBA" id="ARBA00022833"/>
    </source>
</evidence>
<evidence type="ECO:0000256" key="12">
    <source>
        <dbReference type="ARBA" id="ARBA00023122"/>
    </source>
</evidence>
<evidence type="ECO:0000259" key="16">
    <source>
        <dbReference type="PROSITE" id="PS51371"/>
    </source>
</evidence>
<dbReference type="PANTHER" id="PTHR39188:SF3">
    <property type="entry name" value="STAGE IV SPORULATION PROTEIN FB"/>
    <property type="match status" value="1"/>
</dbReference>
<dbReference type="PIRSF" id="PIRSF006404">
    <property type="entry name" value="UCP006404_Pept_M50_CBS"/>
    <property type="match status" value="1"/>
</dbReference>
<evidence type="ECO:0000256" key="5">
    <source>
        <dbReference type="ARBA" id="ARBA00022692"/>
    </source>
</evidence>
<feature type="transmembrane region" description="Helical" evidence="14">
    <location>
        <begin position="106"/>
        <end position="131"/>
    </location>
</feature>
<feature type="transmembrane region" description="Helical" evidence="14">
    <location>
        <begin position="45"/>
        <end position="65"/>
    </location>
</feature>
<feature type="transmembrane region" description="Helical" evidence="14">
    <location>
        <begin position="12"/>
        <end position="33"/>
    </location>
</feature>
<comment type="similarity">
    <text evidence="2 14">Belongs to the peptidase M50B family.</text>
</comment>
<organism evidence="17 18">
    <name type="scientific">Haloechinothrix salitolerans</name>
    <dbReference type="NCBI Taxonomy" id="926830"/>
    <lineage>
        <taxon>Bacteria</taxon>
        <taxon>Bacillati</taxon>
        <taxon>Actinomycetota</taxon>
        <taxon>Actinomycetes</taxon>
        <taxon>Pseudonocardiales</taxon>
        <taxon>Pseudonocardiaceae</taxon>
        <taxon>Haloechinothrix</taxon>
    </lineage>
</organism>
<evidence type="ECO:0000256" key="11">
    <source>
        <dbReference type="ARBA" id="ARBA00023049"/>
    </source>
</evidence>
<keyword evidence="18" id="KW-1185">Reference proteome</keyword>
<accession>A0ABW2C0P1</accession>
<evidence type="ECO:0000256" key="7">
    <source>
        <dbReference type="ARBA" id="ARBA00022737"/>
    </source>
</evidence>
<keyword evidence="9 14" id="KW-0862">Zinc</keyword>
<dbReference type="RefSeq" id="WP_345390719.1">
    <property type="nucleotide sequence ID" value="NZ_BAABLA010000005.1"/>
</dbReference>
<evidence type="ECO:0000256" key="10">
    <source>
        <dbReference type="ARBA" id="ARBA00022989"/>
    </source>
</evidence>
<gene>
    <name evidence="17" type="ORF">ACFQGD_16325</name>
</gene>
<dbReference type="InterPro" id="IPR000644">
    <property type="entry name" value="CBS_dom"/>
</dbReference>
<feature type="domain" description="CBS" evidence="16">
    <location>
        <begin position="316"/>
        <end position="373"/>
    </location>
</feature>
<keyword evidence="11 14" id="KW-0482">Metalloprotease</keyword>
<dbReference type="EMBL" id="JBHSXX010000001">
    <property type="protein sequence ID" value="MFC6868708.1"/>
    <property type="molecule type" value="Genomic_DNA"/>
</dbReference>
<keyword evidence="4 14" id="KW-0645">Protease</keyword>
<dbReference type="SUPFAM" id="SSF54631">
    <property type="entry name" value="CBS-domain pair"/>
    <property type="match status" value="1"/>
</dbReference>
<sequence>MKATLSLGRIAGVRVGLHWSVLGIVAILVSLALARWPVVVPGHSWIAYAIAAVTVAVLFVGSLLAHELAHAVMARKEGVEVGGITLWLLGGIAQLRGDASTPGASLRIAVVGPAMSFALAVIFGLISLPFAGGDDGLLVAVTFGYLGLINLVLAVFNLIPAAPLDGGRILRAALWKWRGDRDEAAIWSARAGRVFGFALIALGAVWLFVGAGADGLWWILIGLFIVTVAGAEEQQAELSSSLRDVRVGDVMTRDPETIDGDRTVADFVRADVLARKHSAYPIVDEGGGVRGLVTLTRLKRVPADRREEVTLAEVACPPDEIPMTSRNESLTDLLPRMAGCEDGRALVVEDGRLIGIVTSRDISHAVSVSDLNSPGGGLHPGGYGADLVTGRR</sequence>
<evidence type="ECO:0000256" key="15">
    <source>
        <dbReference type="PROSITE-ProRule" id="PRU00703"/>
    </source>
</evidence>
<dbReference type="Gene3D" id="3.10.580.10">
    <property type="entry name" value="CBS-domain"/>
    <property type="match status" value="2"/>
</dbReference>
<evidence type="ECO:0000313" key="17">
    <source>
        <dbReference type="EMBL" id="MFC6868708.1"/>
    </source>
</evidence>
<evidence type="ECO:0000256" key="1">
    <source>
        <dbReference type="ARBA" id="ARBA00004651"/>
    </source>
</evidence>
<keyword evidence="13 14" id="KW-0472">Membrane</keyword>
<name>A0ABW2C0P1_9PSEU</name>
<comment type="subcellular location">
    <subcellularLocation>
        <location evidence="1 14">Cell membrane</location>
        <topology evidence="1 14">Multi-pass membrane protein</topology>
    </subcellularLocation>
</comment>
<proteinExistence type="inferred from homology"/>
<dbReference type="Proteomes" id="UP001596337">
    <property type="component" value="Unassembled WGS sequence"/>
</dbReference>
<evidence type="ECO:0000313" key="18">
    <source>
        <dbReference type="Proteomes" id="UP001596337"/>
    </source>
</evidence>
<evidence type="ECO:0000256" key="14">
    <source>
        <dbReference type="PIRNR" id="PIRNR006404"/>
    </source>
</evidence>
<dbReference type="InterPro" id="IPR016483">
    <property type="entry name" value="UCP006404_Pept_M50_CBS"/>
</dbReference>
<dbReference type="SMART" id="SM00116">
    <property type="entry name" value="CBS"/>
    <property type="match status" value="2"/>
</dbReference>
<evidence type="ECO:0000256" key="4">
    <source>
        <dbReference type="ARBA" id="ARBA00022670"/>
    </source>
</evidence>
<evidence type="ECO:0000256" key="2">
    <source>
        <dbReference type="ARBA" id="ARBA00007931"/>
    </source>
</evidence>
<dbReference type="GO" id="GO:0008233">
    <property type="term" value="F:peptidase activity"/>
    <property type="evidence" value="ECO:0007669"/>
    <property type="project" value="UniProtKB-KW"/>
</dbReference>
<dbReference type="Pfam" id="PF00571">
    <property type="entry name" value="CBS"/>
    <property type="match status" value="2"/>
</dbReference>
<evidence type="ECO:0000256" key="13">
    <source>
        <dbReference type="ARBA" id="ARBA00023136"/>
    </source>
</evidence>
<evidence type="ECO:0000256" key="3">
    <source>
        <dbReference type="ARBA" id="ARBA00022475"/>
    </source>
</evidence>
<keyword evidence="3 14" id="KW-1003">Cell membrane</keyword>
<dbReference type="InterPro" id="IPR008915">
    <property type="entry name" value="Peptidase_M50"/>
</dbReference>
<keyword evidence="10 14" id="KW-1133">Transmembrane helix</keyword>
<dbReference type="GO" id="GO:0006508">
    <property type="term" value="P:proteolysis"/>
    <property type="evidence" value="ECO:0007669"/>
    <property type="project" value="UniProtKB-KW"/>
</dbReference>
<dbReference type="Pfam" id="PF02163">
    <property type="entry name" value="Peptidase_M50"/>
    <property type="match status" value="2"/>
</dbReference>
<protein>
    <recommendedName>
        <fullName evidence="14">Zinc metalloprotease</fullName>
    </recommendedName>
</protein>
<comment type="cofactor">
    <cofactor evidence="14">
        <name>Zn(2+)</name>
        <dbReference type="ChEBI" id="CHEBI:29105"/>
    </cofactor>
    <text evidence="14">Binds 1 zinc ion per subunit.</text>
</comment>
<keyword evidence="5 14" id="KW-0812">Transmembrane</keyword>
<dbReference type="CDD" id="cd06164">
    <property type="entry name" value="S2P-M50_SpoIVFB_CBS"/>
    <property type="match status" value="1"/>
</dbReference>
<keyword evidence="12 15" id="KW-0129">CBS domain</keyword>
<feature type="domain" description="CBS" evidence="16">
    <location>
        <begin position="251"/>
        <end position="308"/>
    </location>
</feature>
<evidence type="ECO:0000256" key="8">
    <source>
        <dbReference type="ARBA" id="ARBA00022801"/>
    </source>
</evidence>
<reference evidence="18" key="1">
    <citation type="journal article" date="2019" name="Int. J. Syst. Evol. Microbiol.">
        <title>The Global Catalogue of Microorganisms (GCM) 10K type strain sequencing project: providing services to taxonomists for standard genome sequencing and annotation.</title>
        <authorList>
            <consortium name="The Broad Institute Genomics Platform"/>
            <consortium name="The Broad Institute Genome Sequencing Center for Infectious Disease"/>
            <person name="Wu L."/>
            <person name="Ma J."/>
        </authorList>
    </citation>
    <scope>NUCLEOTIDE SEQUENCE [LARGE SCALE GENOMIC DNA]</scope>
    <source>
        <strain evidence="18">KCTC 32255</strain>
    </source>
</reference>
<dbReference type="PANTHER" id="PTHR39188">
    <property type="entry name" value="MEMBRANE-ASSOCIATED ZINC METALLOPROTEASE M50B"/>
    <property type="match status" value="1"/>
</dbReference>
<feature type="transmembrane region" description="Helical" evidence="14">
    <location>
        <begin position="191"/>
        <end position="209"/>
    </location>
</feature>
<feature type="transmembrane region" description="Helical" evidence="14">
    <location>
        <begin position="137"/>
        <end position="159"/>
    </location>
</feature>
<comment type="caution">
    <text evidence="17">The sequence shown here is derived from an EMBL/GenBank/DDBJ whole genome shotgun (WGS) entry which is preliminary data.</text>
</comment>
<evidence type="ECO:0000256" key="6">
    <source>
        <dbReference type="ARBA" id="ARBA00022723"/>
    </source>
</evidence>
<dbReference type="InterPro" id="IPR046342">
    <property type="entry name" value="CBS_dom_sf"/>
</dbReference>
<keyword evidence="8 14" id="KW-0378">Hydrolase</keyword>
<dbReference type="PROSITE" id="PS51371">
    <property type="entry name" value="CBS"/>
    <property type="match status" value="2"/>
</dbReference>